<dbReference type="EMBL" id="MCFG01000099">
    <property type="protein sequence ID" value="ORX82264.1"/>
    <property type="molecule type" value="Genomic_DNA"/>
</dbReference>
<dbReference type="Gene3D" id="3.40.50.1000">
    <property type="entry name" value="HAD superfamily/HAD-like"/>
    <property type="match status" value="1"/>
</dbReference>
<dbReference type="SFLD" id="SFLDS00003">
    <property type="entry name" value="Haloacid_Dehalogenase"/>
    <property type="match status" value="1"/>
</dbReference>
<reference evidence="1 2" key="1">
    <citation type="submission" date="2016-08" db="EMBL/GenBank/DDBJ databases">
        <title>A Parts List for Fungal Cellulosomes Revealed by Comparative Genomics.</title>
        <authorList>
            <consortium name="DOE Joint Genome Institute"/>
            <person name="Haitjema C.H."/>
            <person name="Gilmore S.P."/>
            <person name="Henske J.K."/>
            <person name="Solomon K.V."/>
            <person name="De Groot R."/>
            <person name="Kuo A."/>
            <person name="Mondo S.J."/>
            <person name="Salamov A.A."/>
            <person name="Labutti K."/>
            <person name="Zhao Z."/>
            <person name="Chiniquy J."/>
            <person name="Barry K."/>
            <person name="Brewer H.M."/>
            <person name="Purvine S.O."/>
            <person name="Wright A.T."/>
            <person name="Boxma B."/>
            <person name="Van Alen T."/>
            <person name="Hackstein J.H."/>
            <person name="Baker S.E."/>
            <person name="Grigoriev I.V."/>
            <person name="O'Malley M.A."/>
        </authorList>
    </citation>
    <scope>NUCLEOTIDE SEQUENCE [LARGE SCALE GENOMIC DNA]</scope>
    <source>
        <strain evidence="1 2">S4</strain>
    </source>
</reference>
<dbReference type="GO" id="GO:0016791">
    <property type="term" value="F:phosphatase activity"/>
    <property type="evidence" value="ECO:0007669"/>
    <property type="project" value="TreeGrafter"/>
</dbReference>
<gene>
    <name evidence="1" type="ORF">BCR32DRAFT_202910</name>
</gene>
<evidence type="ECO:0008006" key="3">
    <source>
        <dbReference type="Google" id="ProtNLM"/>
    </source>
</evidence>
<keyword evidence="2" id="KW-1185">Reference proteome</keyword>
<dbReference type="PANTHER" id="PTHR10000">
    <property type="entry name" value="PHOSPHOSERINE PHOSPHATASE"/>
    <property type="match status" value="1"/>
</dbReference>
<dbReference type="NCBIfam" id="TIGR01484">
    <property type="entry name" value="HAD-SF-IIB"/>
    <property type="match status" value="1"/>
</dbReference>
<dbReference type="Proteomes" id="UP000193944">
    <property type="component" value="Unassembled WGS sequence"/>
</dbReference>
<protein>
    <recommendedName>
        <fullName evidence="3">HAD-like protein</fullName>
    </recommendedName>
</protein>
<dbReference type="Gene3D" id="3.30.1240.10">
    <property type="match status" value="1"/>
</dbReference>
<dbReference type="InterPro" id="IPR023214">
    <property type="entry name" value="HAD_sf"/>
</dbReference>
<evidence type="ECO:0000313" key="2">
    <source>
        <dbReference type="Proteomes" id="UP000193944"/>
    </source>
</evidence>
<sequence length="273" mass="31252">DIDGTLLNSKGQITEKTNIVIHKILEKYPDIHFVLASGRSRPATKHICETLHMVNRPNTEALLCNGSILYDSIGNILWQQTLSAEYIIKFHNLIKKEIPNVDIFYSVGDDLITFNEEWARKLNEEYDEQTVVVNEKEFIEKIINNELKVNKTCILKEEGPELEKIKKLFEDLKKEYNLEQTFAVPYFLEYMPHQTNKGTCLAELMKILNVSKDEVLSFGDSGNDIEHLQTSGWPVAMANATEEIKSIAKLITKSNDEDGVASMLEKIFLNKEN</sequence>
<dbReference type="SUPFAM" id="SSF56784">
    <property type="entry name" value="HAD-like"/>
    <property type="match status" value="1"/>
</dbReference>
<dbReference type="STRING" id="1754192.A0A1Y1XA88"/>
<dbReference type="GO" id="GO:0000287">
    <property type="term" value="F:magnesium ion binding"/>
    <property type="evidence" value="ECO:0007669"/>
    <property type="project" value="TreeGrafter"/>
</dbReference>
<dbReference type="NCBIfam" id="TIGR00099">
    <property type="entry name" value="Cof-subfamily"/>
    <property type="match status" value="1"/>
</dbReference>
<accession>A0A1Y1XA88</accession>
<dbReference type="GO" id="GO:0005829">
    <property type="term" value="C:cytosol"/>
    <property type="evidence" value="ECO:0007669"/>
    <property type="project" value="TreeGrafter"/>
</dbReference>
<comment type="caution">
    <text evidence="1">The sequence shown here is derived from an EMBL/GenBank/DDBJ whole genome shotgun (WGS) entry which is preliminary data.</text>
</comment>
<feature type="non-terminal residue" evidence="1">
    <location>
        <position position="1"/>
    </location>
</feature>
<dbReference type="AlphaFoldDB" id="A0A1Y1XA88"/>
<organism evidence="1 2">
    <name type="scientific">Anaeromyces robustus</name>
    <dbReference type="NCBI Taxonomy" id="1754192"/>
    <lineage>
        <taxon>Eukaryota</taxon>
        <taxon>Fungi</taxon>
        <taxon>Fungi incertae sedis</taxon>
        <taxon>Chytridiomycota</taxon>
        <taxon>Chytridiomycota incertae sedis</taxon>
        <taxon>Neocallimastigomycetes</taxon>
        <taxon>Neocallimastigales</taxon>
        <taxon>Neocallimastigaceae</taxon>
        <taxon>Anaeromyces</taxon>
    </lineage>
</organism>
<dbReference type="OrthoDB" id="27226at2759"/>
<dbReference type="InterPro" id="IPR036412">
    <property type="entry name" value="HAD-like_sf"/>
</dbReference>
<evidence type="ECO:0000313" key="1">
    <source>
        <dbReference type="EMBL" id="ORX82264.1"/>
    </source>
</evidence>
<proteinExistence type="predicted"/>
<dbReference type="SFLD" id="SFLDG01140">
    <property type="entry name" value="C2.B:_Phosphomannomutase_and_P"/>
    <property type="match status" value="1"/>
</dbReference>
<dbReference type="PANTHER" id="PTHR10000:SF8">
    <property type="entry name" value="HAD SUPERFAMILY HYDROLASE-LIKE, TYPE 3"/>
    <property type="match status" value="1"/>
</dbReference>
<dbReference type="InterPro" id="IPR006379">
    <property type="entry name" value="HAD-SF_hydro_IIB"/>
</dbReference>
<dbReference type="InterPro" id="IPR000150">
    <property type="entry name" value="Cof"/>
</dbReference>
<reference evidence="1 2" key="2">
    <citation type="submission" date="2016-08" db="EMBL/GenBank/DDBJ databases">
        <title>Pervasive Adenine N6-methylation of Active Genes in Fungi.</title>
        <authorList>
            <consortium name="DOE Joint Genome Institute"/>
            <person name="Mondo S.J."/>
            <person name="Dannebaum R.O."/>
            <person name="Kuo R.C."/>
            <person name="Labutti K."/>
            <person name="Haridas S."/>
            <person name="Kuo A."/>
            <person name="Salamov A."/>
            <person name="Ahrendt S.R."/>
            <person name="Lipzen A."/>
            <person name="Sullivan W."/>
            <person name="Andreopoulos W.B."/>
            <person name="Clum A."/>
            <person name="Lindquist E."/>
            <person name="Daum C."/>
            <person name="Ramamoorthy G.K."/>
            <person name="Gryganskyi A."/>
            <person name="Culley D."/>
            <person name="Magnuson J.K."/>
            <person name="James T.Y."/>
            <person name="O'Malley M.A."/>
            <person name="Stajich J.E."/>
            <person name="Spatafora J.W."/>
            <person name="Visel A."/>
            <person name="Grigoriev I.V."/>
        </authorList>
    </citation>
    <scope>NUCLEOTIDE SEQUENCE [LARGE SCALE GENOMIC DNA]</scope>
    <source>
        <strain evidence="1 2">S4</strain>
    </source>
</reference>
<name>A0A1Y1XA88_9FUNG</name>
<dbReference type="Pfam" id="PF08282">
    <property type="entry name" value="Hydrolase_3"/>
    <property type="match status" value="1"/>
</dbReference>